<keyword evidence="2" id="KW-1185">Reference proteome</keyword>
<accession>A0A0D1EM24</accession>
<evidence type="ECO:0000313" key="1">
    <source>
        <dbReference type="EMBL" id="KIT18026.1"/>
    </source>
</evidence>
<dbReference type="Proteomes" id="UP000032232">
    <property type="component" value="Unassembled WGS sequence"/>
</dbReference>
<dbReference type="EMBL" id="JYFE01000005">
    <property type="protein sequence ID" value="KIT18026.1"/>
    <property type="molecule type" value="Genomic_DNA"/>
</dbReference>
<dbReference type="AlphaFoldDB" id="A0A0D1EM24"/>
<dbReference type="PATRIC" id="fig|935700.4.peg.170"/>
<sequence>MTDFFILAVAVFAAVVLVRLLTSGWEPVEEEEREEV</sequence>
<comment type="caution">
    <text evidence="1">The sequence shown here is derived from an EMBL/GenBank/DDBJ whole genome shotgun (WGS) entry which is preliminary data.</text>
</comment>
<name>A0A0D1EM24_9RHOB</name>
<protein>
    <submittedName>
        <fullName evidence="1">Uncharacterized protein</fullName>
    </submittedName>
</protein>
<gene>
    <name evidence="1" type="ORF">jaqu_01510</name>
</gene>
<organism evidence="1 2">
    <name type="scientific">Jannaschia aquimarina</name>
    <dbReference type="NCBI Taxonomy" id="935700"/>
    <lineage>
        <taxon>Bacteria</taxon>
        <taxon>Pseudomonadati</taxon>
        <taxon>Pseudomonadota</taxon>
        <taxon>Alphaproteobacteria</taxon>
        <taxon>Rhodobacterales</taxon>
        <taxon>Roseobacteraceae</taxon>
        <taxon>Jannaschia</taxon>
    </lineage>
</organism>
<proteinExistence type="predicted"/>
<reference evidence="1 2" key="1">
    <citation type="submission" date="2015-02" db="EMBL/GenBank/DDBJ databases">
        <title>Genome Sequence of Jannaschia aquimarina DSM28248, a member of the Roseobacter clade.</title>
        <authorList>
            <person name="Voget S."/>
            <person name="Daniel R."/>
        </authorList>
    </citation>
    <scope>NUCLEOTIDE SEQUENCE [LARGE SCALE GENOMIC DNA]</scope>
    <source>
        <strain evidence="1 2">GSW-M26</strain>
    </source>
</reference>
<evidence type="ECO:0000313" key="2">
    <source>
        <dbReference type="Proteomes" id="UP000032232"/>
    </source>
</evidence>